<gene>
    <name evidence="2" type="ORF">IAC56_05260</name>
</gene>
<dbReference type="PROSITE" id="PS50914">
    <property type="entry name" value="BON"/>
    <property type="match status" value="2"/>
</dbReference>
<dbReference type="Pfam" id="PF04972">
    <property type="entry name" value="BON"/>
    <property type="match status" value="2"/>
</dbReference>
<dbReference type="SMART" id="SM00749">
    <property type="entry name" value="BON"/>
    <property type="match status" value="2"/>
</dbReference>
<dbReference type="InterPro" id="IPR051686">
    <property type="entry name" value="Lipoprotein_DolP"/>
</dbReference>
<dbReference type="AlphaFoldDB" id="A0A9D1LEH5"/>
<sequence length="235" mass="25402">MRIKSLMLSMAALTLGVTALNGCVPVLIGGAVGTTAFVTTDRRTTGAQMADEVMEKRIHYEITQAIHSGLHLTVTSYNRRVLLTGEVQSQEDKLLAQRVAQNSLEVSSVVNELMVGPVTSVGQRMSDSTLAGKVRTQLIATSGVSLNQMKVTVDRGIVYLMGLVTQQEAQKAADIASRVPGTQSVVTVFEVLTEQQVQERLKLVSNPAQEKPAYTTTNNLVEDSSQTVTDEVRLQ</sequence>
<proteinExistence type="predicted"/>
<dbReference type="EMBL" id="DVMY01000085">
    <property type="protein sequence ID" value="HIU37663.1"/>
    <property type="molecule type" value="Genomic_DNA"/>
</dbReference>
<protein>
    <submittedName>
        <fullName evidence="2">BON domain-containing protein</fullName>
    </submittedName>
</protein>
<feature type="domain" description="BON" evidence="1">
    <location>
        <begin position="126"/>
        <end position="193"/>
    </location>
</feature>
<dbReference type="InterPro" id="IPR014004">
    <property type="entry name" value="Transpt-assoc_nodulatn_dom_bac"/>
</dbReference>
<name>A0A9D1LEH5_9BURK</name>
<organism evidence="2 3">
    <name type="scientific">Candidatus Aphodousia faecigallinarum</name>
    <dbReference type="NCBI Taxonomy" id="2840677"/>
    <lineage>
        <taxon>Bacteria</taxon>
        <taxon>Pseudomonadati</taxon>
        <taxon>Pseudomonadota</taxon>
        <taxon>Betaproteobacteria</taxon>
        <taxon>Burkholderiales</taxon>
        <taxon>Sutterellaceae</taxon>
        <taxon>Sutterellaceae incertae sedis</taxon>
        <taxon>Candidatus Aphodousia</taxon>
    </lineage>
</organism>
<reference evidence="2" key="1">
    <citation type="submission" date="2020-10" db="EMBL/GenBank/DDBJ databases">
        <authorList>
            <person name="Gilroy R."/>
        </authorList>
    </citation>
    <scope>NUCLEOTIDE SEQUENCE</scope>
    <source>
        <strain evidence="2">7463</strain>
    </source>
</reference>
<dbReference type="PANTHER" id="PTHR34606">
    <property type="entry name" value="BON DOMAIN-CONTAINING PROTEIN"/>
    <property type="match status" value="1"/>
</dbReference>
<accession>A0A9D1LEH5</accession>
<evidence type="ECO:0000259" key="1">
    <source>
        <dbReference type="PROSITE" id="PS50914"/>
    </source>
</evidence>
<evidence type="ECO:0000313" key="2">
    <source>
        <dbReference type="EMBL" id="HIU37663.1"/>
    </source>
</evidence>
<dbReference type="Proteomes" id="UP000824083">
    <property type="component" value="Unassembled WGS sequence"/>
</dbReference>
<dbReference type="InterPro" id="IPR007055">
    <property type="entry name" value="BON_dom"/>
</dbReference>
<dbReference type="Gene3D" id="3.40.1520.20">
    <property type="match status" value="1"/>
</dbReference>
<dbReference type="PANTHER" id="PTHR34606:SF15">
    <property type="entry name" value="BON DOMAIN-CONTAINING PROTEIN"/>
    <property type="match status" value="1"/>
</dbReference>
<evidence type="ECO:0000313" key="3">
    <source>
        <dbReference type="Proteomes" id="UP000824083"/>
    </source>
</evidence>
<comment type="caution">
    <text evidence="2">The sequence shown here is derived from an EMBL/GenBank/DDBJ whole genome shotgun (WGS) entry which is preliminary data.</text>
</comment>
<reference evidence="2" key="2">
    <citation type="journal article" date="2021" name="PeerJ">
        <title>Extensive microbial diversity within the chicken gut microbiome revealed by metagenomics and culture.</title>
        <authorList>
            <person name="Gilroy R."/>
            <person name="Ravi A."/>
            <person name="Getino M."/>
            <person name="Pursley I."/>
            <person name="Horton D.L."/>
            <person name="Alikhan N.F."/>
            <person name="Baker D."/>
            <person name="Gharbi K."/>
            <person name="Hall N."/>
            <person name="Watson M."/>
            <person name="Adriaenssens E.M."/>
            <person name="Foster-Nyarko E."/>
            <person name="Jarju S."/>
            <person name="Secka A."/>
            <person name="Antonio M."/>
            <person name="Oren A."/>
            <person name="Chaudhuri R.R."/>
            <person name="La Ragione R."/>
            <person name="Hildebrand F."/>
            <person name="Pallen M.J."/>
        </authorList>
    </citation>
    <scope>NUCLEOTIDE SEQUENCE</scope>
    <source>
        <strain evidence="2">7463</strain>
    </source>
</reference>
<feature type="domain" description="BON" evidence="1">
    <location>
        <begin position="50"/>
        <end position="117"/>
    </location>
</feature>